<dbReference type="InterPro" id="IPR006224">
    <property type="entry name" value="PsdUridine_synth_RluA-like_CS"/>
</dbReference>
<dbReference type="AlphaFoldDB" id="W0P4H9"/>
<evidence type="ECO:0000256" key="5">
    <source>
        <dbReference type="PROSITE-ProRule" id="PRU00182"/>
    </source>
</evidence>
<dbReference type="CDD" id="cd00165">
    <property type="entry name" value="S4"/>
    <property type="match status" value="1"/>
</dbReference>
<dbReference type="KEGG" id="bapu:BUMPUSDA_CDS00196"/>
<reference evidence="8 9" key="1">
    <citation type="journal article" date="2013" name="BMC Genomics">
        <title>Comparative analysis of genome sequences from four strains of the Buchnera aphidicola Mp endosymbion of the green peach aphid, Myzus persicae.</title>
        <authorList>
            <person name="Jiang Z."/>
            <person name="Jones D.H."/>
            <person name="Khuri S."/>
            <person name="Tsinoremas N.F."/>
            <person name="Wyss T."/>
            <person name="Jander G."/>
            <person name="Wilson A.C."/>
        </authorList>
    </citation>
    <scope>NUCLEOTIDE SEQUENCE [LARGE SCALE GENOMIC DNA]</scope>
    <source>
        <strain evidence="9">str. USDA (Myzus persicae)</strain>
    </source>
</reference>
<dbReference type="InterPro" id="IPR050188">
    <property type="entry name" value="RluA_PseudoU_synthase"/>
</dbReference>
<dbReference type="PANTHER" id="PTHR21600">
    <property type="entry name" value="MITOCHONDRIAL RNA PSEUDOURIDINE SYNTHASE"/>
    <property type="match status" value="1"/>
</dbReference>
<dbReference type="InterPro" id="IPR002942">
    <property type="entry name" value="S4_RNA-bd"/>
</dbReference>
<dbReference type="RefSeq" id="WP_025369031.1">
    <property type="nucleotide sequence ID" value="NZ_CP002697.1"/>
</dbReference>
<dbReference type="Pfam" id="PF00849">
    <property type="entry name" value="PseudoU_synth_2"/>
    <property type="match status" value="1"/>
</dbReference>
<dbReference type="NCBIfam" id="NF008385">
    <property type="entry name" value="PRK11180.1"/>
    <property type="match status" value="1"/>
</dbReference>
<dbReference type="CDD" id="cd02869">
    <property type="entry name" value="PseudoU_synth_RluA_like"/>
    <property type="match status" value="1"/>
</dbReference>
<comment type="similarity">
    <text evidence="1 6">Belongs to the pseudouridine synthase RluA family.</text>
</comment>
<dbReference type="GO" id="GO:0160140">
    <property type="term" value="F:23S rRNA pseudouridine(1911/1915/1917) synthase activity"/>
    <property type="evidence" value="ECO:0007669"/>
    <property type="project" value="UniProtKB-EC"/>
</dbReference>
<feature type="domain" description="RNA-binding S4" evidence="7">
    <location>
        <begin position="18"/>
        <end position="82"/>
    </location>
</feature>
<dbReference type="EMBL" id="CP002697">
    <property type="protein sequence ID" value="AHG59988.1"/>
    <property type="molecule type" value="Genomic_DNA"/>
</dbReference>
<dbReference type="EC" id="5.4.99.-" evidence="6"/>
<feature type="active site" evidence="4">
    <location>
        <position position="139"/>
    </location>
</feature>
<dbReference type="InterPro" id="IPR020103">
    <property type="entry name" value="PsdUridine_synth_cat_dom_sf"/>
</dbReference>
<comment type="function">
    <text evidence="6">Responsible for synthesis of pseudouridine from uracil.</text>
</comment>
<dbReference type="GO" id="GO:0000455">
    <property type="term" value="P:enzyme-directed rRNA pseudouridine synthesis"/>
    <property type="evidence" value="ECO:0007669"/>
    <property type="project" value="UniProtKB-ARBA"/>
</dbReference>
<gene>
    <name evidence="8" type="primary">rlud</name>
    <name evidence="8" type="ORF">BUMPUSDA_CDS00196</name>
</gene>
<dbReference type="InterPro" id="IPR006145">
    <property type="entry name" value="PsdUridine_synth_RsuA/RluA"/>
</dbReference>
<dbReference type="PANTHER" id="PTHR21600:SF44">
    <property type="entry name" value="RIBOSOMAL LARGE SUBUNIT PSEUDOURIDINE SYNTHASE D"/>
    <property type="match status" value="1"/>
</dbReference>
<dbReference type="SUPFAM" id="SSF55120">
    <property type="entry name" value="Pseudouridine synthase"/>
    <property type="match status" value="1"/>
</dbReference>
<dbReference type="GO" id="GO:0003723">
    <property type="term" value="F:RNA binding"/>
    <property type="evidence" value="ECO:0007669"/>
    <property type="project" value="UniProtKB-KW"/>
</dbReference>
<name>W0P4H9_BUCMP</name>
<dbReference type="SUPFAM" id="SSF55174">
    <property type="entry name" value="Alpha-L RNA-binding motif"/>
    <property type="match status" value="1"/>
</dbReference>
<sequence length="315" mass="36207">MKKIELSTIVSSIALSGKRLDQVLTHLFKQYSRSYLKQLILKNKVFVDKNIINQPDKKIFGGEIISIYPDSKELFLHLAENISLNIIYEDCDIIIINKPAGLVVHPGAGNHKGTILNALLYRYQNIQHLPRAGIVHRLDKDTSGLMVIAKNLISYNYLLKLLKKRKITRKYQGIVKGNMISGGTINAPIIRHNVKRTCMMVHSLGKKSITHYKIINRFRFHTHITIRLETGRTHQIRVHMLHIRHPLVGDPIYGGMNQKIDNIKNKNINKIVQFPRQALHATHISFHHPITKNLMSWSVPLPEDIKELLTYITNI</sequence>
<organism evidence="8 9">
    <name type="scientific">Buchnera aphidicola str. USDA</name>
    <name type="common">Myzus persicae</name>
    <dbReference type="NCBI Taxonomy" id="1009856"/>
    <lineage>
        <taxon>Bacteria</taxon>
        <taxon>Pseudomonadati</taxon>
        <taxon>Pseudomonadota</taxon>
        <taxon>Gammaproteobacteria</taxon>
        <taxon>Enterobacterales</taxon>
        <taxon>Erwiniaceae</taxon>
        <taxon>Buchnera</taxon>
    </lineage>
</organism>
<evidence type="ECO:0000256" key="4">
    <source>
        <dbReference type="PIRSR" id="PIRSR606225-1"/>
    </source>
</evidence>
<dbReference type="PATRIC" id="fig|1009856.3.peg.393"/>
<dbReference type="HOGENOM" id="CLU_016902_4_0_6"/>
<comment type="catalytic activity">
    <reaction evidence="3">
        <text>uridine(1911/1915/1917) in 23S rRNA = pseudouridine(1911/1915/1917) in 23S rRNA</text>
        <dbReference type="Rhea" id="RHEA:42524"/>
        <dbReference type="Rhea" id="RHEA-COMP:10097"/>
        <dbReference type="Rhea" id="RHEA-COMP:10098"/>
        <dbReference type="ChEBI" id="CHEBI:65314"/>
        <dbReference type="ChEBI" id="CHEBI:65315"/>
        <dbReference type="EC" id="5.4.99.23"/>
    </reaction>
</comment>
<proteinExistence type="inferred from homology"/>
<dbReference type="NCBIfam" id="TIGR00005">
    <property type="entry name" value="rluA_subfam"/>
    <property type="match status" value="1"/>
</dbReference>
<accession>W0P4H9</accession>
<evidence type="ECO:0000313" key="9">
    <source>
        <dbReference type="Proteomes" id="UP000019087"/>
    </source>
</evidence>
<dbReference type="Pfam" id="PF01479">
    <property type="entry name" value="S4"/>
    <property type="match status" value="1"/>
</dbReference>
<dbReference type="Proteomes" id="UP000019087">
    <property type="component" value="Chromosome"/>
</dbReference>
<dbReference type="PROSITE" id="PS50889">
    <property type="entry name" value="S4"/>
    <property type="match status" value="1"/>
</dbReference>
<dbReference type="SMART" id="SM00363">
    <property type="entry name" value="S4"/>
    <property type="match status" value="1"/>
</dbReference>
<evidence type="ECO:0000313" key="8">
    <source>
        <dbReference type="EMBL" id="AHG59988.1"/>
    </source>
</evidence>
<dbReference type="PROSITE" id="PS01129">
    <property type="entry name" value="PSI_RLU"/>
    <property type="match status" value="1"/>
</dbReference>
<evidence type="ECO:0000256" key="3">
    <source>
        <dbReference type="ARBA" id="ARBA00036882"/>
    </source>
</evidence>
<evidence type="ECO:0000259" key="7">
    <source>
        <dbReference type="SMART" id="SM00363"/>
    </source>
</evidence>
<keyword evidence="2 6" id="KW-0413">Isomerase</keyword>
<dbReference type="InterPro" id="IPR006225">
    <property type="entry name" value="PsdUridine_synth_RluC/D"/>
</dbReference>
<dbReference type="Gene3D" id="3.10.290.10">
    <property type="entry name" value="RNA-binding S4 domain"/>
    <property type="match status" value="1"/>
</dbReference>
<evidence type="ECO:0000256" key="2">
    <source>
        <dbReference type="ARBA" id="ARBA00023235"/>
    </source>
</evidence>
<protein>
    <recommendedName>
        <fullName evidence="6">Pseudouridine synthase</fullName>
        <ecNumber evidence="6">5.4.99.-</ecNumber>
    </recommendedName>
</protein>
<keyword evidence="5" id="KW-0694">RNA-binding</keyword>
<evidence type="ECO:0000256" key="6">
    <source>
        <dbReference type="RuleBase" id="RU362028"/>
    </source>
</evidence>
<dbReference type="Gene3D" id="3.30.2350.10">
    <property type="entry name" value="Pseudouridine synthase"/>
    <property type="match status" value="1"/>
</dbReference>
<dbReference type="InterPro" id="IPR036986">
    <property type="entry name" value="S4_RNA-bd_sf"/>
</dbReference>
<evidence type="ECO:0000256" key="1">
    <source>
        <dbReference type="ARBA" id="ARBA00010876"/>
    </source>
</evidence>
<comment type="catalytic activity">
    <reaction evidence="6">
        <text>a uridine in RNA = a pseudouridine in RNA</text>
        <dbReference type="Rhea" id="RHEA:48348"/>
        <dbReference type="Rhea" id="RHEA-COMP:12068"/>
        <dbReference type="Rhea" id="RHEA-COMP:12069"/>
        <dbReference type="ChEBI" id="CHEBI:65314"/>
        <dbReference type="ChEBI" id="CHEBI:65315"/>
    </reaction>
</comment>